<protein>
    <submittedName>
        <fullName evidence="2">GNAT family N-acetyltransferase</fullName>
    </submittedName>
</protein>
<evidence type="ECO:0000259" key="1">
    <source>
        <dbReference type="PROSITE" id="PS51186"/>
    </source>
</evidence>
<dbReference type="EMBL" id="JABFRW010000131">
    <property type="protein sequence ID" value="NOT34554.1"/>
    <property type="molecule type" value="Genomic_DNA"/>
</dbReference>
<feature type="domain" description="N-acetyltransferase" evidence="1">
    <location>
        <begin position="8"/>
        <end position="171"/>
    </location>
</feature>
<dbReference type="InterPro" id="IPR016181">
    <property type="entry name" value="Acyl_CoA_acyltransferase"/>
</dbReference>
<dbReference type="PANTHER" id="PTHR43328:SF1">
    <property type="entry name" value="N-ACETYLTRANSFERASE DOMAIN-CONTAINING PROTEIN"/>
    <property type="match status" value="1"/>
</dbReference>
<dbReference type="PROSITE" id="PS51186">
    <property type="entry name" value="GNAT"/>
    <property type="match status" value="1"/>
</dbReference>
<name>A0A849SPI5_UNCEI</name>
<dbReference type="PANTHER" id="PTHR43328">
    <property type="entry name" value="ACETYLTRANSFERASE-RELATED"/>
    <property type="match status" value="1"/>
</dbReference>
<dbReference type="AlphaFoldDB" id="A0A849SPI5"/>
<keyword evidence="2" id="KW-0808">Transferase</keyword>
<dbReference type="GO" id="GO:0016747">
    <property type="term" value="F:acyltransferase activity, transferring groups other than amino-acyl groups"/>
    <property type="evidence" value="ECO:0007669"/>
    <property type="project" value="InterPro"/>
</dbReference>
<comment type="caution">
    <text evidence="2">The sequence shown here is derived from an EMBL/GenBank/DDBJ whole genome shotgun (WGS) entry which is preliminary data.</text>
</comment>
<dbReference type="Gene3D" id="3.40.630.30">
    <property type="match status" value="1"/>
</dbReference>
<proteinExistence type="predicted"/>
<sequence length="180" mass="20100">MVIECATCRLRPLVPGDAASLSEHANNRKIWLNVSDRFPHPFTIEDAEGFIAEKSGRRRPTDLGIEVDGAAVGDVELFLGAGVERITAVIGYWLGEAYWGRGIMSDAVAAMTRYGFENFELERITALVFTENHGSARVLEKAGFRREAVLRRSAIKEGRILDQYLYAILRDESDAHTRKS</sequence>
<evidence type="ECO:0000313" key="2">
    <source>
        <dbReference type="EMBL" id="NOT34554.1"/>
    </source>
</evidence>
<dbReference type="Proteomes" id="UP000580839">
    <property type="component" value="Unassembled WGS sequence"/>
</dbReference>
<dbReference type="SUPFAM" id="SSF55729">
    <property type="entry name" value="Acyl-CoA N-acyltransferases (Nat)"/>
    <property type="match status" value="1"/>
</dbReference>
<reference evidence="2 3" key="1">
    <citation type="submission" date="2020-04" db="EMBL/GenBank/DDBJ databases">
        <title>Metagenomic profiling of ammonia- and methane-oxidizing microorganisms in a Dutch drinking water treatment plant.</title>
        <authorList>
            <person name="Poghosyan L."/>
            <person name="Leucker S."/>
        </authorList>
    </citation>
    <scope>NUCLEOTIDE SEQUENCE [LARGE SCALE GENOMIC DNA]</scope>
    <source>
        <strain evidence="2">S-RSF-IL-03</strain>
    </source>
</reference>
<organism evidence="2 3">
    <name type="scientific">Eiseniibacteriota bacterium</name>
    <dbReference type="NCBI Taxonomy" id="2212470"/>
    <lineage>
        <taxon>Bacteria</taxon>
        <taxon>Candidatus Eiseniibacteriota</taxon>
    </lineage>
</organism>
<gene>
    <name evidence="2" type="ORF">HOP12_10330</name>
</gene>
<dbReference type="Pfam" id="PF13302">
    <property type="entry name" value="Acetyltransf_3"/>
    <property type="match status" value="1"/>
</dbReference>
<evidence type="ECO:0000313" key="3">
    <source>
        <dbReference type="Proteomes" id="UP000580839"/>
    </source>
</evidence>
<dbReference type="InterPro" id="IPR000182">
    <property type="entry name" value="GNAT_dom"/>
</dbReference>
<accession>A0A849SPI5</accession>